<organism evidence="1 2">
    <name type="scientific">Marinobacter daqiaonensis</name>
    <dbReference type="NCBI Taxonomy" id="650891"/>
    <lineage>
        <taxon>Bacteria</taxon>
        <taxon>Pseudomonadati</taxon>
        <taxon>Pseudomonadota</taxon>
        <taxon>Gammaproteobacteria</taxon>
        <taxon>Pseudomonadales</taxon>
        <taxon>Marinobacteraceae</taxon>
        <taxon>Marinobacter</taxon>
    </lineage>
</organism>
<dbReference type="EMBL" id="FOYW01000001">
    <property type="protein sequence ID" value="SFR42036.1"/>
    <property type="molecule type" value="Genomic_DNA"/>
</dbReference>
<accession>A0A1I6GIN4</accession>
<keyword evidence="2" id="KW-1185">Reference proteome</keyword>
<gene>
    <name evidence="1" type="ORF">SAMN05216203_0143</name>
</gene>
<protein>
    <submittedName>
        <fullName evidence="1">Uncharacterized protein</fullName>
    </submittedName>
</protein>
<proteinExistence type="predicted"/>
<dbReference type="AlphaFoldDB" id="A0A1I6GIN4"/>
<sequence>MLLSPGAQSYILLLAPRLVADMERIGLARIVRESGFPEEEVTSLYFEFVTLCRALPPRPEAIPAPLWEYLIHCVQVMSALITTAEKESLDRARENAVRKFLPQARDAVRNEHEKQCQEGTIEFRLASLVRHEDSPEQSRELCREALRLEREAHFNACRQLDTEGLDPLQAAVVTRAMTYARESLVDPPEHFAAVDLVVRLLDLLKDVLDQQTSGDEPQEEGASVERIVLSLGNVLFSKELGLDPPAAADV</sequence>
<name>A0A1I6GIN4_9GAMM</name>
<dbReference type="OrthoDB" id="6356446at2"/>
<evidence type="ECO:0000313" key="2">
    <source>
        <dbReference type="Proteomes" id="UP000198644"/>
    </source>
</evidence>
<evidence type="ECO:0000313" key="1">
    <source>
        <dbReference type="EMBL" id="SFR42036.1"/>
    </source>
</evidence>
<dbReference type="STRING" id="650891.SAMN05216203_0143"/>
<reference evidence="1 2" key="1">
    <citation type="submission" date="2016-10" db="EMBL/GenBank/DDBJ databases">
        <authorList>
            <person name="de Groot N.N."/>
        </authorList>
    </citation>
    <scope>NUCLEOTIDE SEQUENCE [LARGE SCALE GENOMIC DNA]</scope>
    <source>
        <strain evidence="1 2">CGMCC 1.9167</strain>
    </source>
</reference>
<dbReference type="RefSeq" id="WP_092008404.1">
    <property type="nucleotide sequence ID" value="NZ_FOYW01000001.1"/>
</dbReference>
<dbReference type="Proteomes" id="UP000198644">
    <property type="component" value="Unassembled WGS sequence"/>
</dbReference>